<gene>
    <name evidence="11" type="primary">LOC106764257</name>
</gene>
<dbReference type="GO" id="GO:0000077">
    <property type="term" value="P:DNA damage checkpoint signaling"/>
    <property type="evidence" value="ECO:0007669"/>
    <property type="project" value="TreeGrafter"/>
</dbReference>
<comment type="similarity">
    <text evidence="2">Belongs to the rad17/RAD24 family.</text>
</comment>
<dbReference type="KEGG" id="vra:106764257"/>
<feature type="domain" description="ATPase AAA-type core" evidence="9">
    <location>
        <begin position="306"/>
        <end position="419"/>
    </location>
</feature>
<dbReference type="PANTHER" id="PTHR12172:SF4">
    <property type="entry name" value="NUCLEOSIDE TRIPHOSPHATE HYDROLASE SUPERFAMILY PROTEIN, PUTATIVE-RELATED"/>
    <property type="match status" value="1"/>
</dbReference>
<dbReference type="GO" id="GO:0016887">
    <property type="term" value="F:ATP hydrolysis activity"/>
    <property type="evidence" value="ECO:0007669"/>
    <property type="project" value="InterPro"/>
</dbReference>
<proteinExistence type="inferred from homology"/>
<keyword evidence="10" id="KW-1185">Reference proteome</keyword>
<organism evidence="10 11">
    <name type="scientific">Vigna radiata var. radiata</name>
    <name type="common">Mung bean</name>
    <name type="synonym">Phaseolus aureus</name>
    <dbReference type="NCBI Taxonomy" id="3916"/>
    <lineage>
        <taxon>Eukaryota</taxon>
        <taxon>Viridiplantae</taxon>
        <taxon>Streptophyta</taxon>
        <taxon>Embryophyta</taxon>
        <taxon>Tracheophyta</taxon>
        <taxon>Spermatophyta</taxon>
        <taxon>Magnoliopsida</taxon>
        <taxon>eudicotyledons</taxon>
        <taxon>Gunneridae</taxon>
        <taxon>Pentapetalae</taxon>
        <taxon>rosids</taxon>
        <taxon>fabids</taxon>
        <taxon>Fabales</taxon>
        <taxon>Fabaceae</taxon>
        <taxon>Papilionoideae</taxon>
        <taxon>50 kb inversion clade</taxon>
        <taxon>NPAAA clade</taxon>
        <taxon>indigoferoid/millettioid clade</taxon>
        <taxon>Phaseoleae</taxon>
        <taxon>Vigna</taxon>
    </lineage>
</organism>
<comment type="subcellular location">
    <subcellularLocation>
        <location evidence="1">Nucleus</location>
    </subcellularLocation>
</comment>
<evidence type="ECO:0000259" key="9">
    <source>
        <dbReference type="Pfam" id="PF00004"/>
    </source>
</evidence>
<dbReference type="STRING" id="3916.A0A1S3UDB0"/>
<evidence type="ECO:0000313" key="10">
    <source>
        <dbReference type="Proteomes" id="UP000087766"/>
    </source>
</evidence>
<dbReference type="InterPro" id="IPR003959">
    <property type="entry name" value="ATPase_AAA_core"/>
</dbReference>
<evidence type="ECO:0000256" key="3">
    <source>
        <dbReference type="ARBA" id="ARBA00022741"/>
    </source>
</evidence>
<dbReference type="Proteomes" id="UP000087766">
    <property type="component" value="Chromosome 6"/>
</dbReference>
<dbReference type="SUPFAM" id="SSF52540">
    <property type="entry name" value="P-loop containing nucleoside triphosphate hydrolases"/>
    <property type="match status" value="1"/>
</dbReference>
<keyword evidence="3" id="KW-0547">Nucleotide-binding</keyword>
<reference evidence="10" key="1">
    <citation type="journal article" date="2014" name="Nat. Commun.">
        <title>Genome sequence of mungbean and insights into evolution within Vigna species.</title>
        <authorList>
            <person name="Kang Y.J."/>
            <person name="Kim S.K."/>
            <person name="Kim M.Y."/>
            <person name="Lestari P."/>
            <person name="Kim K.H."/>
            <person name="Ha B.K."/>
            <person name="Jun T.H."/>
            <person name="Hwang W.J."/>
            <person name="Lee T."/>
            <person name="Lee J."/>
            <person name="Shim S."/>
            <person name="Yoon M.Y."/>
            <person name="Jang Y.E."/>
            <person name="Han K.S."/>
            <person name="Taeprayoon P."/>
            <person name="Yoon N."/>
            <person name="Somta P."/>
            <person name="Tanya P."/>
            <person name="Kim K.S."/>
            <person name="Gwag J.G."/>
            <person name="Moon J.K."/>
            <person name="Lee Y.H."/>
            <person name="Park B.S."/>
            <person name="Bombarely A."/>
            <person name="Doyle J.J."/>
            <person name="Jackson S.A."/>
            <person name="Schafleitner R."/>
            <person name="Srinives P."/>
            <person name="Varshney R.K."/>
            <person name="Lee S.H."/>
        </authorList>
    </citation>
    <scope>NUCLEOTIDE SEQUENCE [LARGE SCALE GENOMIC DNA]</scope>
    <source>
        <strain evidence="10">cv. VC1973A</strain>
    </source>
</reference>
<dbReference type="GO" id="GO:0003689">
    <property type="term" value="F:DNA clamp loader activity"/>
    <property type="evidence" value="ECO:0007669"/>
    <property type="project" value="TreeGrafter"/>
</dbReference>
<evidence type="ECO:0000256" key="2">
    <source>
        <dbReference type="ARBA" id="ARBA00006168"/>
    </source>
</evidence>
<evidence type="ECO:0000256" key="8">
    <source>
        <dbReference type="SAM" id="MobiDB-lite"/>
    </source>
</evidence>
<dbReference type="GO" id="GO:0033314">
    <property type="term" value="P:mitotic DNA replication checkpoint signaling"/>
    <property type="evidence" value="ECO:0007669"/>
    <property type="project" value="TreeGrafter"/>
</dbReference>
<keyword evidence="5" id="KW-0067">ATP-binding</keyword>
<evidence type="ECO:0000256" key="6">
    <source>
        <dbReference type="ARBA" id="ARBA00023242"/>
    </source>
</evidence>
<keyword evidence="6" id="KW-0539">Nucleus</keyword>
<evidence type="ECO:0000256" key="7">
    <source>
        <dbReference type="ARBA" id="ARBA00023306"/>
    </source>
</evidence>
<dbReference type="GO" id="GO:0005524">
    <property type="term" value="F:ATP binding"/>
    <property type="evidence" value="ECO:0007669"/>
    <property type="project" value="UniProtKB-KW"/>
</dbReference>
<dbReference type="GO" id="GO:0006281">
    <property type="term" value="P:DNA repair"/>
    <property type="evidence" value="ECO:0007669"/>
    <property type="project" value="InterPro"/>
</dbReference>
<dbReference type="Gene3D" id="3.40.50.300">
    <property type="entry name" value="P-loop containing nucleotide triphosphate hydrolases"/>
    <property type="match status" value="1"/>
</dbReference>
<keyword evidence="7" id="KW-0131">Cell cycle</keyword>
<dbReference type="GO" id="GO:0005634">
    <property type="term" value="C:nucleus"/>
    <property type="evidence" value="ECO:0007669"/>
    <property type="project" value="UniProtKB-SubCell"/>
</dbReference>
<dbReference type="Pfam" id="PF00004">
    <property type="entry name" value="AAA"/>
    <property type="match status" value="1"/>
</dbReference>
<dbReference type="FunFam" id="1.10.8.60:FF:000116">
    <property type="entry name" value="p-loop containing nucleoside triphosphate hydrolase superfamily protein"/>
    <property type="match status" value="1"/>
</dbReference>
<dbReference type="RefSeq" id="XP_014504006.1">
    <property type="nucleotide sequence ID" value="XM_014648520.2"/>
</dbReference>
<evidence type="ECO:0000256" key="4">
    <source>
        <dbReference type="ARBA" id="ARBA00022763"/>
    </source>
</evidence>
<name>A0A1S3UDB0_VIGRR</name>
<feature type="compositionally biased region" description="Low complexity" evidence="8">
    <location>
        <begin position="37"/>
        <end position="46"/>
    </location>
</feature>
<dbReference type="OrthoDB" id="9996895at2759"/>
<accession>A0A1S3UDB0</accession>
<reference evidence="11" key="2">
    <citation type="submission" date="2025-08" db="UniProtKB">
        <authorList>
            <consortium name="RefSeq"/>
        </authorList>
    </citation>
    <scope>IDENTIFICATION</scope>
    <source>
        <tissue evidence="11">Leaf</tissue>
    </source>
</reference>
<evidence type="ECO:0000256" key="1">
    <source>
        <dbReference type="ARBA" id="ARBA00004123"/>
    </source>
</evidence>
<protein>
    <submittedName>
        <fullName evidence="11">Uncharacterized protein LOC106764257</fullName>
    </submittedName>
</protein>
<sequence length="1005" mass="112783">MNSTAKLTPRKRASKNSTPKKNTTPKKNSTPKRKSTPNKTPNKTKSVVASPVSAQKIDLRLEAKLSAEIDAKVYAGRRIHPFFSLWKEENERRRQALLARRKAKGISDSIHVFEDVQDNASPIDWSDWTFLDNTTVAYLDSQNSNLSFMEDAVESLNFDNIHSASEEDVIDCPSQLSIQSHNKLDISQPNSEVKCLLKTEDDDVDLNLEVNENTGYNDIFRKQEPQARIRSYHNCEGNNSLWIDKYKPKKASEVCGNEEAMNSLRDWLHLWHERLSQCRKSSYNKGRSDRQDASEDIHQGPLQSVLLITGPIGSGKSAAVYACAQEQGFKVVEINASSCRNGAALTAIKNKIEEPRAGKITSCFKPVKLLPASDDEASQTLILVEDVDIIFPEDRGCITAIQQQFSATKKWPIIFTSNRNNGGLPKSFARLHVSFSSPLPDELFCHIYKVCMIEEANINPLLLKKIIQSCDGDIRNTIMQLQFWFQSKKYTEDRKVPKVYGMLPFDVEACHQIIPKILPWNFPSELSQLIEKEVAKSVATMDENSCLQVLDVKFTNTDYVGNKRKIIKRSLTDCNGFESQQSAISEFSNCSGWQKGQSKHVLMSSANHPNNAHSLDVHEEVYKRHSLESNSEYLLKFQMNKTYPSTSFCKSDSSVLERETAYDACLNETHKSFYASCFPGSISVPETAIQSGIKPMTGPVSSCSHADSVQVSLNNELTPVTFNVCQSSDKLQPNSDPFANTEIPDSSFTKAAVQTFRDGNMKTTTVSSVTDECSHADSTSNSKSFDSSSSVPKDMVQKLWRELRICQKDLGQHANPEQLNVIQVLKLTSGLTDLISEADLLFRNHQQKQCGIMEPPMNLFEEATKSWYDEQMMMSTVAVHGFSFYAKHISDVGSMFDSKNEVDLISEMLASTTNVMGLGKLSRQDQTKSTSIYANKLFEMNDPTNDTKRTSLSNVMGSIIPERSSLSVKGLALSEYMSSVRQMSTSEGFRIPHGSENRRKRRKKC</sequence>
<dbReference type="GO" id="GO:0003682">
    <property type="term" value="F:chromatin binding"/>
    <property type="evidence" value="ECO:0007669"/>
    <property type="project" value="TreeGrafter"/>
</dbReference>
<dbReference type="PANTHER" id="PTHR12172">
    <property type="entry name" value="CELL CYCLE CHECKPOINT PROTEIN RAD17"/>
    <property type="match status" value="1"/>
</dbReference>
<feature type="region of interest" description="Disordered" evidence="8">
    <location>
        <begin position="984"/>
        <end position="1005"/>
    </location>
</feature>
<dbReference type="InterPro" id="IPR027417">
    <property type="entry name" value="P-loop_NTPase"/>
</dbReference>
<dbReference type="AlphaFoldDB" id="A0A1S3UDB0"/>
<keyword evidence="4" id="KW-0227">DNA damage</keyword>
<dbReference type="GeneID" id="106764257"/>
<dbReference type="Gene3D" id="1.10.8.60">
    <property type="match status" value="1"/>
</dbReference>
<feature type="region of interest" description="Disordered" evidence="8">
    <location>
        <begin position="1"/>
        <end position="51"/>
    </location>
</feature>
<feature type="compositionally biased region" description="Low complexity" evidence="8">
    <location>
        <begin position="15"/>
        <end position="28"/>
    </location>
</feature>
<evidence type="ECO:0000313" key="11">
    <source>
        <dbReference type="RefSeq" id="XP_014504006.1"/>
    </source>
</evidence>
<evidence type="ECO:0000256" key="5">
    <source>
        <dbReference type="ARBA" id="ARBA00022840"/>
    </source>
</evidence>
<dbReference type="InterPro" id="IPR004582">
    <property type="entry name" value="Checkpoint_prot_Rad17_Rad24"/>
</dbReference>